<accession>A0ABP8PDM8</accession>
<evidence type="ECO:0000313" key="1">
    <source>
        <dbReference type="EMBL" id="GAA4484466.1"/>
    </source>
</evidence>
<sequence length="63" mass="6552">MFIDGNLARTNGGIGLQATAFASYVAEGRLESPPHPHSEIIDVMNTIDVARAAVSSGGESPRV</sequence>
<reference evidence="2" key="1">
    <citation type="journal article" date="2019" name="Int. J. Syst. Evol. Microbiol.">
        <title>The Global Catalogue of Microorganisms (GCM) 10K type strain sequencing project: providing services to taxonomists for standard genome sequencing and annotation.</title>
        <authorList>
            <consortium name="The Broad Institute Genomics Platform"/>
            <consortium name="The Broad Institute Genome Sequencing Center for Infectious Disease"/>
            <person name="Wu L."/>
            <person name="Ma J."/>
        </authorList>
    </citation>
    <scope>NUCLEOTIDE SEQUENCE [LARGE SCALE GENOMIC DNA]</scope>
    <source>
        <strain evidence="2">JCM 17839</strain>
    </source>
</reference>
<name>A0ABP8PDM8_9MICO</name>
<organism evidence="1 2">
    <name type="scientific">Microbacterium panaciterrae</name>
    <dbReference type="NCBI Taxonomy" id="985759"/>
    <lineage>
        <taxon>Bacteria</taxon>
        <taxon>Bacillati</taxon>
        <taxon>Actinomycetota</taxon>
        <taxon>Actinomycetes</taxon>
        <taxon>Micrococcales</taxon>
        <taxon>Microbacteriaceae</taxon>
        <taxon>Microbacterium</taxon>
    </lineage>
</organism>
<dbReference type="Gene3D" id="3.30.360.10">
    <property type="entry name" value="Dihydrodipicolinate Reductase, domain 2"/>
    <property type="match status" value="1"/>
</dbReference>
<dbReference type="EMBL" id="BAABGP010000012">
    <property type="protein sequence ID" value="GAA4484466.1"/>
    <property type="molecule type" value="Genomic_DNA"/>
</dbReference>
<evidence type="ECO:0000313" key="2">
    <source>
        <dbReference type="Proteomes" id="UP001500731"/>
    </source>
</evidence>
<keyword evidence="2" id="KW-1185">Reference proteome</keyword>
<protein>
    <submittedName>
        <fullName evidence="1">Uncharacterized protein</fullName>
    </submittedName>
</protein>
<proteinExistence type="predicted"/>
<comment type="caution">
    <text evidence="1">The sequence shown here is derived from an EMBL/GenBank/DDBJ whole genome shotgun (WGS) entry which is preliminary data.</text>
</comment>
<dbReference type="Proteomes" id="UP001500731">
    <property type="component" value="Unassembled WGS sequence"/>
</dbReference>
<gene>
    <name evidence="1" type="ORF">GCM10023171_17360</name>
</gene>